<dbReference type="HOGENOM" id="CLU_1161629_0_0_1"/>
<name>E3L3W7_PUCGT</name>
<dbReference type="Proteomes" id="UP000008783">
    <property type="component" value="Unassembled WGS sequence"/>
</dbReference>
<dbReference type="EMBL" id="DS178343">
    <property type="protein sequence ID" value="EFP91242.1"/>
    <property type="molecule type" value="Genomic_DNA"/>
</dbReference>
<proteinExistence type="predicted"/>
<dbReference type="KEGG" id="pgr:PGTG_16433"/>
<reference evidence="3" key="2">
    <citation type="journal article" date="2011" name="Proc. Natl. Acad. Sci. U.S.A.">
        <title>Obligate biotrophy features unraveled by the genomic analysis of rust fungi.</title>
        <authorList>
            <person name="Duplessis S."/>
            <person name="Cuomo C.A."/>
            <person name="Lin Y.-C."/>
            <person name="Aerts A."/>
            <person name="Tisserant E."/>
            <person name="Veneault-Fourrey C."/>
            <person name="Joly D.L."/>
            <person name="Hacquard S."/>
            <person name="Amselem J."/>
            <person name="Cantarel B.L."/>
            <person name="Chiu R."/>
            <person name="Coutinho P.M."/>
            <person name="Feau N."/>
            <person name="Field M."/>
            <person name="Frey P."/>
            <person name="Gelhaye E."/>
            <person name="Goldberg J."/>
            <person name="Grabherr M.G."/>
            <person name="Kodira C.D."/>
            <person name="Kohler A."/>
            <person name="Kuees U."/>
            <person name="Lindquist E.A."/>
            <person name="Lucas S.M."/>
            <person name="Mago R."/>
            <person name="Mauceli E."/>
            <person name="Morin E."/>
            <person name="Murat C."/>
            <person name="Pangilinan J.L."/>
            <person name="Park R."/>
            <person name="Pearson M."/>
            <person name="Quesneville H."/>
            <person name="Rouhier N."/>
            <person name="Sakthikumar S."/>
            <person name="Salamov A.A."/>
            <person name="Schmutz J."/>
            <person name="Selles B."/>
            <person name="Shapiro H."/>
            <person name="Tanguay P."/>
            <person name="Tuskan G.A."/>
            <person name="Henrissat B."/>
            <person name="Van de Peer Y."/>
            <person name="Rouze P."/>
            <person name="Ellis J.G."/>
            <person name="Dodds P.N."/>
            <person name="Schein J.E."/>
            <person name="Zhong S."/>
            <person name="Hamelin R.C."/>
            <person name="Grigoriev I.V."/>
            <person name="Szabo L.J."/>
            <person name="Martin F."/>
        </authorList>
    </citation>
    <scope>NUCLEOTIDE SEQUENCE [LARGE SCALE GENOMIC DNA]</scope>
    <source>
        <strain evidence="3">CRL 75-36-700-3 / race SCCL</strain>
    </source>
</reference>
<dbReference type="GeneID" id="10528986"/>
<dbReference type="RefSeq" id="XP_003335661.1">
    <property type="nucleotide sequence ID" value="XM_003335613.1"/>
</dbReference>
<sequence length="239" mass="28100">MDFEISRGYSKTTHYWVPHLFSWCLELQFLRNWTVVFLDNSLDRNKVYHLAQETFGQTSCWLLMPQELPLIHYPAHHSHQIGIGAHPNLGSLIDNWFLMSVDIDVPTTPFFHPDEHPPQNLEARFEKFYKPLIYNHSEILNSAPNLDVFNSGLWDLVFLSNRKDYQINQNCTQVIMSKNQVTGHKLLSKSEIELHSNWIKKFLNSSASSSSILLLYIELFFSSVWYNGFVYLTFNFFFL</sequence>
<keyword evidence="1" id="KW-0472">Membrane</keyword>
<evidence type="ECO:0000313" key="3">
    <source>
        <dbReference type="Proteomes" id="UP000008783"/>
    </source>
</evidence>
<dbReference type="VEuPathDB" id="FungiDB:PGTG_16433"/>
<evidence type="ECO:0000313" key="2">
    <source>
        <dbReference type="EMBL" id="EFP91242.1"/>
    </source>
</evidence>
<reference key="1">
    <citation type="submission" date="2007-01" db="EMBL/GenBank/DDBJ databases">
        <title>The Genome Sequence of Puccinia graminis f. sp. tritici Strain CRL 75-36-700-3.</title>
        <authorList>
            <consortium name="The Broad Institute Genome Sequencing Platform"/>
            <person name="Birren B."/>
            <person name="Lander E."/>
            <person name="Galagan J."/>
            <person name="Nusbaum C."/>
            <person name="Devon K."/>
            <person name="Cuomo C."/>
            <person name="Jaffe D."/>
            <person name="Butler J."/>
            <person name="Alvarez P."/>
            <person name="Gnerre S."/>
            <person name="Grabherr M."/>
            <person name="Mauceli E."/>
            <person name="Brockman W."/>
            <person name="Young S."/>
            <person name="LaButti K."/>
            <person name="Sykes S."/>
            <person name="DeCaprio D."/>
            <person name="Crawford M."/>
            <person name="Koehrsen M."/>
            <person name="Engels R."/>
            <person name="Montgomery P."/>
            <person name="Pearson M."/>
            <person name="Howarth C."/>
            <person name="Larson L."/>
            <person name="White J."/>
            <person name="Zeng Q."/>
            <person name="Kodira C."/>
            <person name="Yandava C."/>
            <person name="Alvarado L."/>
            <person name="O'Leary S."/>
            <person name="Szabo L."/>
            <person name="Dean R."/>
            <person name="Schein J."/>
        </authorList>
    </citation>
    <scope>NUCLEOTIDE SEQUENCE</scope>
    <source>
        <strain>CRL 75-36-700-3</strain>
    </source>
</reference>
<dbReference type="AlphaFoldDB" id="E3L3W7"/>
<feature type="transmembrane region" description="Helical" evidence="1">
    <location>
        <begin position="213"/>
        <end position="238"/>
    </location>
</feature>
<gene>
    <name evidence="2" type="ORF">PGTG_16433</name>
</gene>
<keyword evidence="1" id="KW-0812">Transmembrane</keyword>
<dbReference type="STRING" id="418459.E3L3W7"/>
<keyword evidence="1" id="KW-1133">Transmembrane helix</keyword>
<dbReference type="OrthoDB" id="10315845at2759"/>
<keyword evidence="3" id="KW-1185">Reference proteome</keyword>
<accession>E3L3W7</accession>
<dbReference type="InParanoid" id="E3L3W7"/>
<evidence type="ECO:0000256" key="1">
    <source>
        <dbReference type="SAM" id="Phobius"/>
    </source>
</evidence>
<protein>
    <submittedName>
        <fullName evidence="2">Uncharacterized protein</fullName>
    </submittedName>
</protein>
<organism evidence="2 3">
    <name type="scientific">Puccinia graminis f. sp. tritici (strain CRL 75-36-700-3 / race SCCL)</name>
    <name type="common">Black stem rust fungus</name>
    <dbReference type="NCBI Taxonomy" id="418459"/>
    <lineage>
        <taxon>Eukaryota</taxon>
        <taxon>Fungi</taxon>
        <taxon>Dikarya</taxon>
        <taxon>Basidiomycota</taxon>
        <taxon>Pucciniomycotina</taxon>
        <taxon>Pucciniomycetes</taxon>
        <taxon>Pucciniales</taxon>
        <taxon>Pucciniaceae</taxon>
        <taxon>Puccinia</taxon>
    </lineage>
</organism>